<comment type="caution">
    <text evidence="1">The sequence shown here is derived from an EMBL/GenBank/DDBJ whole genome shotgun (WGS) entry which is preliminary data.</text>
</comment>
<name>A0A1F6G737_9PROT</name>
<dbReference type="InterPro" id="IPR012440">
    <property type="entry name" value="DUF1641"/>
</dbReference>
<dbReference type="AlphaFoldDB" id="A0A1F6G737"/>
<feature type="non-terminal residue" evidence="1">
    <location>
        <position position="219"/>
    </location>
</feature>
<dbReference type="Proteomes" id="UP000178449">
    <property type="component" value="Unassembled WGS sequence"/>
</dbReference>
<protein>
    <recommendedName>
        <fullName evidence="3">DUF1641 domain-containing protein</fullName>
    </recommendedName>
</protein>
<gene>
    <name evidence="1" type="ORF">A2527_09970</name>
</gene>
<reference evidence="1 2" key="1">
    <citation type="journal article" date="2016" name="Nat. Commun.">
        <title>Thousands of microbial genomes shed light on interconnected biogeochemical processes in an aquifer system.</title>
        <authorList>
            <person name="Anantharaman K."/>
            <person name="Brown C.T."/>
            <person name="Hug L.A."/>
            <person name="Sharon I."/>
            <person name="Castelle C.J."/>
            <person name="Probst A.J."/>
            <person name="Thomas B.C."/>
            <person name="Singh A."/>
            <person name="Wilkins M.J."/>
            <person name="Karaoz U."/>
            <person name="Brodie E.L."/>
            <person name="Williams K.H."/>
            <person name="Hubbard S.S."/>
            <person name="Banfield J.F."/>
        </authorList>
    </citation>
    <scope>NUCLEOTIDE SEQUENCE [LARGE SCALE GENOMIC DNA]</scope>
</reference>
<dbReference type="EMBL" id="MFNE01000044">
    <property type="protein sequence ID" value="OGG93920.1"/>
    <property type="molecule type" value="Genomic_DNA"/>
</dbReference>
<evidence type="ECO:0000313" key="2">
    <source>
        <dbReference type="Proteomes" id="UP000178449"/>
    </source>
</evidence>
<organism evidence="1 2">
    <name type="scientific">Candidatus Lambdaproteobacteria bacterium RIFOXYD2_FULL_50_16</name>
    <dbReference type="NCBI Taxonomy" id="1817772"/>
    <lineage>
        <taxon>Bacteria</taxon>
        <taxon>Pseudomonadati</taxon>
        <taxon>Pseudomonadota</taxon>
        <taxon>Candidatus Lambdaproteobacteria</taxon>
    </lineage>
</organism>
<sequence>MNNEELILQRLEELTEAVREAKAAVRPMTDLKNDLEPVVRQIFNETIDKLSRMTAHTDPAEIGELLGTTLSSAGNLAEGLRTLNGLIELKKDLEPISKGMFQEAVSALDMVSHGFSIDDLTHLLHQTVLSLGNLAEGLKTINAIMELKETITGLSQPAFADLIDKLEDLKSRGVLDGIAKLAQMGEKMAVAASHLDLSKAKPVTGMFGMLGALKDPKVQ</sequence>
<dbReference type="Pfam" id="PF07849">
    <property type="entry name" value="DUF1641"/>
    <property type="match status" value="1"/>
</dbReference>
<evidence type="ECO:0000313" key="1">
    <source>
        <dbReference type="EMBL" id="OGG93920.1"/>
    </source>
</evidence>
<accession>A0A1F6G737</accession>
<evidence type="ECO:0008006" key="3">
    <source>
        <dbReference type="Google" id="ProtNLM"/>
    </source>
</evidence>
<dbReference type="STRING" id="1817772.A2527_09970"/>
<proteinExistence type="predicted"/>